<reference evidence="10 11" key="1">
    <citation type="journal article" date="2023" name="Hortic Res">
        <title>Pangenome of water caltrop reveals structural variations and asymmetric subgenome divergence after allopolyploidization.</title>
        <authorList>
            <person name="Zhang X."/>
            <person name="Chen Y."/>
            <person name="Wang L."/>
            <person name="Yuan Y."/>
            <person name="Fang M."/>
            <person name="Shi L."/>
            <person name="Lu R."/>
            <person name="Comes H.P."/>
            <person name="Ma Y."/>
            <person name="Chen Y."/>
            <person name="Huang G."/>
            <person name="Zhou Y."/>
            <person name="Zheng Z."/>
            <person name="Qiu Y."/>
        </authorList>
    </citation>
    <scope>NUCLEOTIDE SEQUENCE [LARGE SCALE GENOMIC DNA]</scope>
    <source>
        <tissue evidence="10">Roots</tissue>
    </source>
</reference>
<feature type="compositionally biased region" description="Pro residues" evidence="8">
    <location>
        <begin position="964"/>
        <end position="1036"/>
    </location>
</feature>
<keyword evidence="7" id="KW-0539">Nucleus</keyword>
<feature type="compositionally biased region" description="Polar residues" evidence="8">
    <location>
        <begin position="1124"/>
        <end position="1134"/>
    </location>
</feature>
<feature type="domain" description="CID" evidence="9">
    <location>
        <begin position="661"/>
        <end position="802"/>
    </location>
</feature>
<keyword evidence="4" id="KW-0805">Transcription regulation</keyword>
<feature type="region of interest" description="Disordered" evidence="8">
    <location>
        <begin position="1178"/>
        <end position="1302"/>
    </location>
</feature>
<sequence>MGANSTAVTKDTTNEVGSDAGFKLDSCLLGKSQSDNQDITASTSTHAKCNPCLTIYLEKNRKSSSVQTKKASVSVGFSTLNKKYSGVKDHGSTKHSDIGQKVFSSSCKVKNGGNSSKRETVEVNKLGDQISENFPQGDLKLDYDTPWSDKQISKTSGHLEESDGLEDIEMLDRQTHRHTFGEKSTVVVGLGKHTSGNGEDRFHPKKSTCSKINGDMLPSSHKGIKKEDSIGTNVSVDESVHQMESNKVIAGLRGSFISKVNTCVVGSENSLGKSSLSAKHRRWPSEGLSDSVIGFDGGENFLHGSEKEATSRIGILSTRLPRKRKAVCLYQDDKDTRPKTPVHEVISGNVKLSGVNNPKITNTVDGDCNASKIGSSASKVDLTMETSSQKEDAIAPLQLPALESITKMETSVSASSSTKGSELENSSLNVIKEISISPKMSHGHIHVRRPTLEQKQSSKPQARPSNTDKLKKALCGSHKDINSSLDDLKACKSWTSCPRERAESSLDMLKDTPKEPQENAAKFSYSQSERLDVAEDTSTLFSSSSTVDSTLSMKFLIAAAQAKRRKTQAHNFPVGTLTFPAVLSTGVHGSHISPGQHLPPSTSSLVQAELQESNNNINLTSPYACAGLTGSQNQQNYEYLTERKANFVSGHARESLIGGTEAAVARDAFEGMIETLSRTKDSIGRATRHAIDCARFGIANEVVELLIRKLEDEPSFRRKVNLFFLVDSITQCSHSQKGIAGASYIPIVQSALPRLLDAAAPPGAIARENRRQCLKILRLWLERKILPDYLLRRYMDDIGVSNDDETNESSIRHPSRVERAVDDPVRGMESILVDEYGSNVTFQLAGFLNSHIFEDDEKEEDHDLPVLPSKEDCAATSPEKLTHVSKEAGTSDATPVEQRHCILLDVDCELDMEDVSGYPNDEGSLPMHTVELMAESHETDKKLASTDSALFSFIPWGSPPLPLDSPPLPPPLPLSPPPPLPLSPSPPPPLPSPPHPAPSPPPPPPLSSPPHPAPSPPPPPPLSSPPHPAPSPPPLSLPLELQVPPPPHSESPPFINSTFVALPHLLPSQSVAPIQPSFQYLPQLSNHTVRMPSQNPHGVLADLFVKSGLSMSQSLLFSLERVNSGESSGFNPSRQPELGSNGKYMSSQASQDHMQQQSNVHYARRSPQLNQNVSNQYSYTRPHIPQHPSRHPYAHQYSHPPPNGRRQFGSDESWRPSSSQHNAEKQSDPWMNGERSSSTADKAHSQEGYFLSSFEGPRLKGVSFKPPSMKIPSLSAPFPGQVGARKMPSRPDVSSSNCWRPV</sequence>
<dbReference type="FunFam" id="1.25.40.90:FF:000037">
    <property type="entry name" value="Enhancer of ag-4 2"/>
    <property type="match status" value="1"/>
</dbReference>
<dbReference type="PRINTS" id="PR01217">
    <property type="entry name" value="PRICHEXTENSN"/>
</dbReference>
<dbReference type="GO" id="GO:0005634">
    <property type="term" value="C:nucleus"/>
    <property type="evidence" value="ECO:0007669"/>
    <property type="project" value="UniProtKB-SubCell"/>
</dbReference>
<evidence type="ECO:0000256" key="7">
    <source>
        <dbReference type="ARBA" id="ARBA00023242"/>
    </source>
</evidence>
<evidence type="ECO:0000313" key="10">
    <source>
        <dbReference type="EMBL" id="KAK4757973.1"/>
    </source>
</evidence>
<feature type="region of interest" description="Disordered" evidence="8">
    <location>
        <begin position="193"/>
        <end position="226"/>
    </location>
</feature>
<evidence type="ECO:0000256" key="8">
    <source>
        <dbReference type="SAM" id="MobiDB-lite"/>
    </source>
</evidence>
<feature type="compositionally biased region" description="Polar residues" evidence="8">
    <location>
        <begin position="1143"/>
        <end position="1160"/>
    </location>
</feature>
<dbReference type="GO" id="GO:0006397">
    <property type="term" value="P:mRNA processing"/>
    <property type="evidence" value="ECO:0007669"/>
    <property type="project" value="UniProtKB-KW"/>
</dbReference>
<feature type="region of interest" description="Disordered" evidence="8">
    <location>
        <begin position="449"/>
        <end position="468"/>
    </location>
</feature>
<evidence type="ECO:0000256" key="6">
    <source>
        <dbReference type="ARBA" id="ARBA00023163"/>
    </source>
</evidence>
<keyword evidence="6" id="KW-0804">Transcription</keyword>
<organism evidence="10 11">
    <name type="scientific">Trapa incisa</name>
    <dbReference type="NCBI Taxonomy" id="236973"/>
    <lineage>
        <taxon>Eukaryota</taxon>
        <taxon>Viridiplantae</taxon>
        <taxon>Streptophyta</taxon>
        <taxon>Embryophyta</taxon>
        <taxon>Tracheophyta</taxon>
        <taxon>Spermatophyta</taxon>
        <taxon>Magnoliopsida</taxon>
        <taxon>eudicotyledons</taxon>
        <taxon>Gunneridae</taxon>
        <taxon>Pentapetalae</taxon>
        <taxon>rosids</taxon>
        <taxon>malvids</taxon>
        <taxon>Myrtales</taxon>
        <taxon>Lythraceae</taxon>
        <taxon>Trapa</taxon>
    </lineage>
</organism>
<evidence type="ECO:0000256" key="5">
    <source>
        <dbReference type="ARBA" id="ARBA00023089"/>
    </source>
</evidence>
<accession>A0AAN7K5H0</accession>
<feature type="region of interest" description="Disordered" evidence="8">
    <location>
        <begin position="869"/>
        <end position="892"/>
    </location>
</feature>
<dbReference type="EMBL" id="JAXIOK010000012">
    <property type="protein sequence ID" value="KAK4757973.1"/>
    <property type="molecule type" value="Genomic_DNA"/>
</dbReference>
<keyword evidence="3" id="KW-0507">mRNA processing</keyword>
<keyword evidence="2" id="KW-0217">Developmental protein</keyword>
<feature type="compositionally biased region" description="Polar residues" evidence="8">
    <location>
        <begin position="453"/>
        <end position="465"/>
    </location>
</feature>
<feature type="compositionally biased region" description="Polar residues" evidence="8">
    <location>
        <begin position="1"/>
        <end position="16"/>
    </location>
</feature>
<feature type="compositionally biased region" description="Polar residues" evidence="8">
    <location>
        <begin position="1292"/>
        <end position="1302"/>
    </location>
</feature>
<dbReference type="InterPro" id="IPR006569">
    <property type="entry name" value="CID_dom"/>
</dbReference>
<feature type="region of interest" description="Disordered" evidence="8">
    <location>
        <begin position="1123"/>
        <end position="1161"/>
    </location>
</feature>
<dbReference type="Pfam" id="PF04818">
    <property type="entry name" value="CID"/>
    <property type="match status" value="1"/>
</dbReference>
<keyword evidence="11" id="KW-1185">Reference proteome</keyword>
<name>A0AAN7K5H0_9MYRT</name>
<evidence type="ECO:0000256" key="2">
    <source>
        <dbReference type="ARBA" id="ARBA00022473"/>
    </source>
</evidence>
<evidence type="ECO:0000256" key="1">
    <source>
        <dbReference type="ARBA" id="ARBA00004123"/>
    </source>
</evidence>
<comment type="caution">
    <text evidence="10">The sequence shown here is derived from an EMBL/GenBank/DDBJ whole genome shotgun (WGS) entry which is preliminary data.</text>
</comment>
<evidence type="ECO:0000256" key="4">
    <source>
        <dbReference type="ARBA" id="ARBA00023015"/>
    </source>
</evidence>
<proteinExistence type="predicted"/>
<dbReference type="Proteomes" id="UP001345219">
    <property type="component" value="Chromosome 15"/>
</dbReference>
<keyword evidence="5" id="KW-0287">Flowering</keyword>
<dbReference type="PANTHER" id="PTHR12550">
    <property type="entry name" value="HEPATOMA-DERIVED GROWTH FACTOR-RELATED"/>
    <property type="match status" value="1"/>
</dbReference>
<dbReference type="Gene3D" id="1.25.40.90">
    <property type="match status" value="1"/>
</dbReference>
<feature type="region of interest" description="Disordered" evidence="8">
    <location>
        <begin position="964"/>
        <end position="1052"/>
    </location>
</feature>
<evidence type="ECO:0000256" key="3">
    <source>
        <dbReference type="ARBA" id="ARBA00022664"/>
    </source>
</evidence>
<protein>
    <recommendedName>
        <fullName evidence="9">CID domain-containing protein</fullName>
    </recommendedName>
</protein>
<dbReference type="SMART" id="SM00582">
    <property type="entry name" value="RPR"/>
    <property type="match status" value="1"/>
</dbReference>
<evidence type="ECO:0000259" key="9">
    <source>
        <dbReference type="PROSITE" id="PS51391"/>
    </source>
</evidence>
<evidence type="ECO:0000313" key="11">
    <source>
        <dbReference type="Proteomes" id="UP001345219"/>
    </source>
</evidence>
<gene>
    <name evidence="10" type="ORF">SAY87_019274</name>
</gene>
<dbReference type="PANTHER" id="PTHR12550:SF70">
    <property type="entry name" value="JIL-1 ANCHORING AND STABILIZING PROTEIN, ISOFORM A"/>
    <property type="match status" value="1"/>
</dbReference>
<dbReference type="InterPro" id="IPR008942">
    <property type="entry name" value="ENTH_VHS"/>
</dbReference>
<dbReference type="PROSITE" id="PS51391">
    <property type="entry name" value="CID"/>
    <property type="match status" value="1"/>
</dbReference>
<dbReference type="GO" id="GO:0009908">
    <property type="term" value="P:flower development"/>
    <property type="evidence" value="ECO:0007669"/>
    <property type="project" value="UniProtKB-KW"/>
</dbReference>
<feature type="region of interest" description="Disordered" evidence="8">
    <location>
        <begin position="1"/>
        <end position="21"/>
    </location>
</feature>
<comment type="subcellular location">
    <subcellularLocation>
        <location evidence="1">Nucleus</location>
    </subcellularLocation>
</comment>